<dbReference type="EMBL" id="JARIHO010000053">
    <property type="protein sequence ID" value="KAJ7320903.1"/>
    <property type="molecule type" value="Genomic_DNA"/>
</dbReference>
<dbReference type="InterPro" id="IPR041539">
    <property type="entry name" value="CxC5"/>
</dbReference>
<gene>
    <name evidence="2" type="ORF">DFH08DRAFT_713634</name>
</gene>
<comment type="caution">
    <text evidence="2">The sequence shown here is derived from an EMBL/GenBank/DDBJ whole genome shotgun (WGS) entry which is preliminary data.</text>
</comment>
<evidence type="ECO:0000259" key="1">
    <source>
        <dbReference type="Pfam" id="PF18718"/>
    </source>
</evidence>
<proteinExistence type="predicted"/>
<protein>
    <recommendedName>
        <fullName evidence="1">CxC5 like cysteine cluster associated with KDZ domain-containing protein</fullName>
    </recommendedName>
</protein>
<evidence type="ECO:0000313" key="2">
    <source>
        <dbReference type="EMBL" id="KAJ7320903.1"/>
    </source>
</evidence>
<evidence type="ECO:0000313" key="3">
    <source>
        <dbReference type="Proteomes" id="UP001218218"/>
    </source>
</evidence>
<organism evidence="2 3">
    <name type="scientific">Mycena albidolilacea</name>
    <dbReference type="NCBI Taxonomy" id="1033008"/>
    <lineage>
        <taxon>Eukaryota</taxon>
        <taxon>Fungi</taxon>
        <taxon>Dikarya</taxon>
        <taxon>Basidiomycota</taxon>
        <taxon>Agaricomycotina</taxon>
        <taxon>Agaricomycetes</taxon>
        <taxon>Agaricomycetidae</taxon>
        <taxon>Agaricales</taxon>
        <taxon>Marasmiineae</taxon>
        <taxon>Mycenaceae</taxon>
        <taxon>Mycena</taxon>
    </lineage>
</organism>
<sequence>SVLKNDIVLGQPASIIPDAAPPSLPPSIHTFVSDATGVPFESVPNLWNLVKEDIWAIHDSDTKLSTSEEELFRMHGWKLGLSKYSFSSLTLYPPSHCCPDCPGTGMLKKAETRQAIVYTQASGAVPVWAVHLYCPDCNTNYHHNFSVQVGMRTYYGDKPTYIQIGEHQFAERKLVGLWVSLMLVAWVSATNCARSYNMALSQQQEHNFAAGRWQFGCVLMPDHIWDAFIILTLLDYNDWKHTCLHVPHTGEQKNRFKDAM</sequence>
<accession>A0AAD6ZFJ0</accession>
<dbReference type="AlphaFoldDB" id="A0AAD6ZFJ0"/>
<keyword evidence="3" id="KW-1185">Reference proteome</keyword>
<feature type="domain" description="CxC5 like cysteine cluster associated with KDZ" evidence="1">
    <location>
        <begin position="89"/>
        <end position="199"/>
    </location>
</feature>
<dbReference type="Proteomes" id="UP001218218">
    <property type="component" value="Unassembled WGS sequence"/>
</dbReference>
<name>A0AAD6ZFJ0_9AGAR</name>
<feature type="non-terminal residue" evidence="2">
    <location>
        <position position="260"/>
    </location>
</feature>
<reference evidence="2" key="1">
    <citation type="submission" date="2023-03" db="EMBL/GenBank/DDBJ databases">
        <title>Massive genome expansion in bonnet fungi (Mycena s.s.) driven by repeated elements and novel gene families across ecological guilds.</title>
        <authorList>
            <consortium name="Lawrence Berkeley National Laboratory"/>
            <person name="Harder C.B."/>
            <person name="Miyauchi S."/>
            <person name="Viragh M."/>
            <person name="Kuo A."/>
            <person name="Thoen E."/>
            <person name="Andreopoulos B."/>
            <person name="Lu D."/>
            <person name="Skrede I."/>
            <person name="Drula E."/>
            <person name="Henrissat B."/>
            <person name="Morin E."/>
            <person name="Kohler A."/>
            <person name="Barry K."/>
            <person name="LaButti K."/>
            <person name="Morin E."/>
            <person name="Salamov A."/>
            <person name="Lipzen A."/>
            <person name="Mereny Z."/>
            <person name="Hegedus B."/>
            <person name="Baldrian P."/>
            <person name="Stursova M."/>
            <person name="Weitz H."/>
            <person name="Taylor A."/>
            <person name="Grigoriev I.V."/>
            <person name="Nagy L.G."/>
            <person name="Martin F."/>
            <person name="Kauserud H."/>
        </authorList>
    </citation>
    <scope>NUCLEOTIDE SEQUENCE</scope>
    <source>
        <strain evidence="2">CBHHK002</strain>
    </source>
</reference>
<dbReference type="Pfam" id="PF18718">
    <property type="entry name" value="CxC5"/>
    <property type="match status" value="1"/>
</dbReference>